<gene>
    <name evidence="3" type="ORF">J2Z37_004831</name>
</gene>
<dbReference type="Pfam" id="PF00582">
    <property type="entry name" value="Usp"/>
    <property type="match status" value="1"/>
</dbReference>
<protein>
    <submittedName>
        <fullName evidence="3">Nucleotide-binding universal stress UspA family protein</fullName>
    </submittedName>
</protein>
<dbReference type="EMBL" id="JAGGKT010000028">
    <property type="protein sequence ID" value="MBP1934811.1"/>
    <property type="molecule type" value="Genomic_DNA"/>
</dbReference>
<sequence>MYQKILLAVDGSEHASRAAMRALHLVKELKNSTITICYVSKEGPTKSQLLESHFDVTSVLGQKAYQVIQASLQAFDREGVPYRLEVLWGEPAYEIVELSRIGSYDLIILGSRGLGRFTGVFLGSVSQRVLQEAPCPVMIVK</sequence>
<feature type="domain" description="UspA" evidence="2">
    <location>
        <begin position="1"/>
        <end position="141"/>
    </location>
</feature>
<dbReference type="SUPFAM" id="SSF52402">
    <property type="entry name" value="Adenine nucleotide alpha hydrolases-like"/>
    <property type="match status" value="1"/>
</dbReference>
<dbReference type="InterPro" id="IPR006015">
    <property type="entry name" value="Universal_stress_UspA"/>
</dbReference>
<dbReference type="PANTHER" id="PTHR46268">
    <property type="entry name" value="STRESS RESPONSE PROTEIN NHAX"/>
    <property type="match status" value="1"/>
</dbReference>
<name>A0ABS4GX34_9BACL</name>
<proteinExistence type="inferred from homology"/>
<evidence type="ECO:0000313" key="4">
    <source>
        <dbReference type="Proteomes" id="UP001519343"/>
    </source>
</evidence>
<dbReference type="PRINTS" id="PR01438">
    <property type="entry name" value="UNVRSLSTRESS"/>
</dbReference>
<dbReference type="InterPro" id="IPR006016">
    <property type="entry name" value="UspA"/>
</dbReference>
<dbReference type="InterPro" id="IPR014729">
    <property type="entry name" value="Rossmann-like_a/b/a_fold"/>
</dbReference>
<keyword evidence="4" id="KW-1185">Reference proteome</keyword>
<evidence type="ECO:0000259" key="2">
    <source>
        <dbReference type="Pfam" id="PF00582"/>
    </source>
</evidence>
<comment type="caution">
    <text evidence="3">The sequence shown here is derived from an EMBL/GenBank/DDBJ whole genome shotgun (WGS) entry which is preliminary data.</text>
</comment>
<dbReference type="RefSeq" id="WP_209812790.1">
    <property type="nucleotide sequence ID" value="NZ_JAGGKT010000028.1"/>
</dbReference>
<dbReference type="PANTHER" id="PTHR46268:SF25">
    <property type="entry name" value="USPA DOMAIN PROTEIN"/>
    <property type="match status" value="1"/>
</dbReference>
<dbReference type="CDD" id="cd00293">
    <property type="entry name" value="USP-like"/>
    <property type="match status" value="1"/>
</dbReference>
<accession>A0ABS4GX34</accession>
<reference evidence="3 4" key="1">
    <citation type="submission" date="2021-03" db="EMBL/GenBank/DDBJ databases">
        <title>Genomic Encyclopedia of Type Strains, Phase IV (KMG-IV): sequencing the most valuable type-strain genomes for metagenomic binning, comparative biology and taxonomic classification.</title>
        <authorList>
            <person name="Goeker M."/>
        </authorList>
    </citation>
    <scope>NUCLEOTIDE SEQUENCE [LARGE SCALE GENOMIC DNA]</scope>
    <source>
        <strain evidence="3 4">DSM 24738</strain>
    </source>
</reference>
<organism evidence="3 4">
    <name type="scientific">Ammoniphilus resinae</name>
    <dbReference type="NCBI Taxonomy" id="861532"/>
    <lineage>
        <taxon>Bacteria</taxon>
        <taxon>Bacillati</taxon>
        <taxon>Bacillota</taxon>
        <taxon>Bacilli</taxon>
        <taxon>Bacillales</taxon>
        <taxon>Paenibacillaceae</taxon>
        <taxon>Aneurinibacillus group</taxon>
        <taxon>Ammoniphilus</taxon>
    </lineage>
</organism>
<evidence type="ECO:0000256" key="1">
    <source>
        <dbReference type="ARBA" id="ARBA00008791"/>
    </source>
</evidence>
<dbReference type="Proteomes" id="UP001519343">
    <property type="component" value="Unassembled WGS sequence"/>
</dbReference>
<dbReference type="Gene3D" id="3.40.50.620">
    <property type="entry name" value="HUPs"/>
    <property type="match status" value="1"/>
</dbReference>
<comment type="similarity">
    <text evidence="1">Belongs to the universal stress protein A family.</text>
</comment>
<evidence type="ECO:0000313" key="3">
    <source>
        <dbReference type="EMBL" id="MBP1934811.1"/>
    </source>
</evidence>